<comment type="similarity">
    <text evidence="1">Belongs to the PAPS reductase family. CysH subfamily.</text>
</comment>
<dbReference type="PANTHER" id="PTHR46509">
    <property type="entry name" value="PHOSPHOADENOSINE PHOSPHOSULFATE REDUCTASE"/>
    <property type="match status" value="1"/>
</dbReference>
<comment type="caution">
    <text evidence="3">The sequence shown here is derived from an EMBL/GenBank/DDBJ whole genome shotgun (WGS) entry which is preliminary data.</text>
</comment>
<reference evidence="3 4" key="1">
    <citation type="submission" date="2024-03" db="EMBL/GenBank/DDBJ databases">
        <title>Whole genome sequencing of Streptomyces racemochromogenes, to identify antimicrobial biosynthetic gene clusters.</title>
        <authorList>
            <person name="Suryawanshi P."/>
            <person name="Krishnaraj P.U."/>
            <person name="Arun Y.P."/>
            <person name="Suryawanshi M.P."/>
            <person name="Rakshit O."/>
        </authorList>
    </citation>
    <scope>NUCLEOTIDE SEQUENCE [LARGE SCALE GENOMIC DNA]</scope>
    <source>
        <strain evidence="3 4">AUDT626</strain>
    </source>
</reference>
<keyword evidence="4" id="KW-1185">Reference proteome</keyword>
<organism evidence="3 4">
    <name type="scientific">Streptomyces racemochromogenes</name>
    <dbReference type="NCBI Taxonomy" id="67353"/>
    <lineage>
        <taxon>Bacteria</taxon>
        <taxon>Bacillati</taxon>
        <taxon>Actinomycetota</taxon>
        <taxon>Actinomycetes</taxon>
        <taxon>Kitasatosporales</taxon>
        <taxon>Streptomycetaceae</taxon>
        <taxon>Streptomyces</taxon>
    </lineage>
</organism>
<dbReference type="Proteomes" id="UP001610631">
    <property type="component" value="Unassembled WGS sequence"/>
</dbReference>
<protein>
    <submittedName>
        <fullName evidence="3">Phosphoadenylyl-sulfate reductase</fullName>
    </submittedName>
</protein>
<gene>
    <name evidence="3" type="ORF">WDV06_37245</name>
</gene>
<evidence type="ECO:0000256" key="2">
    <source>
        <dbReference type="ARBA" id="ARBA00024327"/>
    </source>
</evidence>
<dbReference type="PANTHER" id="PTHR46509:SF1">
    <property type="entry name" value="PHOSPHOADENOSINE PHOSPHOSULFATE REDUCTASE"/>
    <property type="match status" value="1"/>
</dbReference>
<accession>A0ABW7PQJ3</accession>
<dbReference type="EMBL" id="JBBDHD010000361">
    <property type="protein sequence ID" value="MFH7600694.1"/>
    <property type="molecule type" value="Genomic_DNA"/>
</dbReference>
<dbReference type="InterPro" id="IPR014729">
    <property type="entry name" value="Rossmann-like_a/b/a_fold"/>
</dbReference>
<dbReference type="Gene3D" id="3.40.50.620">
    <property type="entry name" value="HUPs"/>
    <property type="match status" value="1"/>
</dbReference>
<feature type="non-terminal residue" evidence="3">
    <location>
        <position position="1"/>
    </location>
</feature>
<evidence type="ECO:0000313" key="3">
    <source>
        <dbReference type="EMBL" id="MFH7600694.1"/>
    </source>
</evidence>
<name>A0ABW7PQJ3_9ACTN</name>
<comment type="pathway">
    <text evidence="2">Sulfur metabolism; hydrogen sulfide biosynthesis; sulfite from sulfate.</text>
</comment>
<evidence type="ECO:0000313" key="4">
    <source>
        <dbReference type="Proteomes" id="UP001610631"/>
    </source>
</evidence>
<proteinExistence type="inferred from homology"/>
<sequence>SVGCAPCTRRVAEGEDARAGRWAGRAKTECGLHG</sequence>
<evidence type="ECO:0000256" key="1">
    <source>
        <dbReference type="ARBA" id="ARBA00009732"/>
    </source>
</evidence>